<accession>A0A2N3KN50</accession>
<dbReference type="PANTHER" id="PTHR30537">
    <property type="entry name" value="HTH-TYPE TRANSCRIPTIONAL REGULATOR"/>
    <property type="match status" value="1"/>
</dbReference>
<dbReference type="OrthoDB" id="9812435at2"/>
<dbReference type="GO" id="GO:0003700">
    <property type="term" value="F:DNA-binding transcription factor activity"/>
    <property type="evidence" value="ECO:0007669"/>
    <property type="project" value="InterPro"/>
</dbReference>
<gene>
    <name evidence="6" type="ORF">COO20_17735</name>
</gene>
<dbReference type="InterPro" id="IPR036388">
    <property type="entry name" value="WH-like_DNA-bd_sf"/>
</dbReference>
<dbReference type="Gene3D" id="1.10.10.10">
    <property type="entry name" value="Winged helix-like DNA-binding domain superfamily/Winged helix DNA-binding domain"/>
    <property type="match status" value="1"/>
</dbReference>
<dbReference type="EMBL" id="NWTK01000012">
    <property type="protein sequence ID" value="PKR51964.1"/>
    <property type="molecule type" value="Genomic_DNA"/>
</dbReference>
<dbReference type="InterPro" id="IPR058163">
    <property type="entry name" value="LysR-type_TF_proteobact-type"/>
</dbReference>
<dbReference type="Proteomes" id="UP000233597">
    <property type="component" value="Unassembled WGS sequence"/>
</dbReference>
<evidence type="ECO:0000313" key="6">
    <source>
        <dbReference type="EMBL" id="PKR51964.1"/>
    </source>
</evidence>
<name>A0A2N3KN50_9PROT</name>
<protein>
    <submittedName>
        <fullName evidence="6">LysR family transcriptional regulator</fullName>
    </submittedName>
</protein>
<keyword evidence="4" id="KW-0804">Transcription</keyword>
<evidence type="ECO:0000313" key="7">
    <source>
        <dbReference type="Proteomes" id="UP000233597"/>
    </source>
</evidence>
<dbReference type="Gene3D" id="3.40.190.290">
    <property type="match status" value="1"/>
</dbReference>
<dbReference type="SUPFAM" id="SSF46785">
    <property type="entry name" value="Winged helix' DNA-binding domain"/>
    <property type="match status" value="1"/>
</dbReference>
<dbReference type="Pfam" id="PF03466">
    <property type="entry name" value="LysR_substrate"/>
    <property type="match status" value="1"/>
</dbReference>
<comment type="similarity">
    <text evidence="1">Belongs to the LysR transcriptional regulatory family.</text>
</comment>
<dbReference type="AlphaFoldDB" id="A0A2N3KN50"/>
<dbReference type="RefSeq" id="WP_101268983.1">
    <property type="nucleotide sequence ID" value="NZ_NWTK01000012.1"/>
</dbReference>
<dbReference type="PROSITE" id="PS50931">
    <property type="entry name" value="HTH_LYSR"/>
    <property type="match status" value="1"/>
</dbReference>
<evidence type="ECO:0000256" key="2">
    <source>
        <dbReference type="ARBA" id="ARBA00023015"/>
    </source>
</evidence>
<dbReference type="PANTHER" id="PTHR30537:SF5">
    <property type="entry name" value="HTH-TYPE TRANSCRIPTIONAL ACTIVATOR TTDR-RELATED"/>
    <property type="match status" value="1"/>
</dbReference>
<comment type="caution">
    <text evidence="6">The sequence shown here is derived from an EMBL/GenBank/DDBJ whole genome shotgun (WGS) entry which is preliminary data.</text>
</comment>
<reference evidence="6 7" key="1">
    <citation type="submission" date="2017-09" db="EMBL/GenBank/DDBJ databases">
        <title>Biodiversity and function of Thalassospira species in the particle-attached aromatic-hydrocarbon-degrading consortia from the surface seawater of the South China Sea.</title>
        <authorList>
            <person name="Dong C."/>
            <person name="Liu R."/>
            <person name="Shao Z."/>
        </authorList>
    </citation>
    <scope>NUCLEOTIDE SEQUENCE [LARGE SCALE GENOMIC DNA]</scope>
    <source>
        <strain evidence="6 7">CSC1P2</strain>
    </source>
</reference>
<dbReference type="FunFam" id="1.10.10.10:FF:000001">
    <property type="entry name" value="LysR family transcriptional regulator"/>
    <property type="match status" value="1"/>
</dbReference>
<feature type="domain" description="HTH lysR-type" evidence="5">
    <location>
        <begin position="8"/>
        <end position="60"/>
    </location>
</feature>
<dbReference type="InterPro" id="IPR000847">
    <property type="entry name" value="LysR_HTH_N"/>
</dbReference>
<evidence type="ECO:0000256" key="4">
    <source>
        <dbReference type="ARBA" id="ARBA00023163"/>
    </source>
</evidence>
<dbReference type="InterPro" id="IPR005119">
    <property type="entry name" value="LysR_subst-bd"/>
</dbReference>
<dbReference type="GO" id="GO:0043565">
    <property type="term" value="F:sequence-specific DNA binding"/>
    <property type="evidence" value="ECO:0007669"/>
    <property type="project" value="TreeGrafter"/>
</dbReference>
<organism evidence="6 7">
    <name type="scientific">Thalassospira marina</name>
    <dbReference type="NCBI Taxonomy" id="2048283"/>
    <lineage>
        <taxon>Bacteria</taxon>
        <taxon>Pseudomonadati</taxon>
        <taxon>Pseudomonadota</taxon>
        <taxon>Alphaproteobacteria</taxon>
        <taxon>Rhodospirillales</taxon>
        <taxon>Thalassospiraceae</taxon>
        <taxon>Thalassospira</taxon>
    </lineage>
</organism>
<evidence type="ECO:0000259" key="5">
    <source>
        <dbReference type="PROSITE" id="PS50931"/>
    </source>
</evidence>
<dbReference type="GO" id="GO:0006351">
    <property type="term" value="P:DNA-templated transcription"/>
    <property type="evidence" value="ECO:0007669"/>
    <property type="project" value="TreeGrafter"/>
</dbReference>
<sequence>MSDHLFALRLFVRVARKGSFSAAGRDMNVPQPTVSRVISQLEERVGALLLTRTTRAVTLTEAGQDYLARVEQILADLDEAEHAVRGTGELRGVLHVGVSSSFAQRVIVPCLGDFLAQHPSLRVELIMDDTRQNFIADGVDLGFRFGVLSDSAAVARKIGQWKRVVVGAPAYLATAPRLSVPADLARHSVILGPSHSGQAWVFRRNGEVASVRVTGQLATTVNEVATAAAVAGLGLASMSAAGCAAELQAGQLVQVLPDWDFGQVELHAIFPAGRAAIPAARAFADFMARQLASLYSAQ</sequence>
<dbReference type="InterPro" id="IPR036390">
    <property type="entry name" value="WH_DNA-bd_sf"/>
</dbReference>
<evidence type="ECO:0000256" key="3">
    <source>
        <dbReference type="ARBA" id="ARBA00023125"/>
    </source>
</evidence>
<proteinExistence type="inferred from homology"/>
<dbReference type="Pfam" id="PF00126">
    <property type="entry name" value="HTH_1"/>
    <property type="match status" value="1"/>
</dbReference>
<dbReference type="CDD" id="cd08422">
    <property type="entry name" value="PBP2_CrgA_like"/>
    <property type="match status" value="1"/>
</dbReference>
<dbReference type="PRINTS" id="PR00039">
    <property type="entry name" value="HTHLYSR"/>
</dbReference>
<evidence type="ECO:0000256" key="1">
    <source>
        <dbReference type="ARBA" id="ARBA00009437"/>
    </source>
</evidence>
<keyword evidence="2" id="KW-0805">Transcription regulation</keyword>
<keyword evidence="3" id="KW-0238">DNA-binding</keyword>
<dbReference type="SUPFAM" id="SSF53850">
    <property type="entry name" value="Periplasmic binding protein-like II"/>
    <property type="match status" value="1"/>
</dbReference>